<dbReference type="InterPro" id="IPR036291">
    <property type="entry name" value="NAD(P)-bd_dom_sf"/>
</dbReference>
<dbReference type="AlphaFoldDB" id="H0R5N4"/>
<dbReference type="InterPro" id="IPR002347">
    <property type="entry name" value="SDR_fam"/>
</dbReference>
<proteinExistence type="inferred from homology"/>
<comment type="caution">
    <text evidence="4">The sequence shown here is derived from an EMBL/GenBank/DDBJ whole genome shotgun (WGS) entry which is preliminary data.</text>
</comment>
<evidence type="ECO:0000313" key="4">
    <source>
        <dbReference type="EMBL" id="GAB20385.1"/>
    </source>
</evidence>
<accession>H0R5N4</accession>
<dbReference type="EMBL" id="BAEH01000115">
    <property type="protein sequence ID" value="GAB20385.1"/>
    <property type="molecule type" value="Genomic_DNA"/>
</dbReference>
<sequence>MRTVVITGAGSGIGRASAERFARKGNRVIVSDINEDTGRATVARIVDTGGIAVFRRLNVADPDQWEQFADWVCTEYGVPDVVVNNAGILIGGGFLEQTGDDWRKMIAVNMLGPIFGSRAFVERMAQAENHGHIVNIASCGAFMPNAIAPSYVTAKAGIWLGTQSLRSEFGKRGIGVSAICPGLIRTELAANGHRAGDDENEAWATKLGAGHKYFGRSPNRVAGAIDRAIRWNLGTVPVGTEAWLSWFLYRASPGAVRGISSAIRMPWIDRGVELTGKVFGGKIFGGTR</sequence>
<gene>
    <name evidence="4" type="ORF">GOEFS_115_00250</name>
</gene>
<dbReference type="PRINTS" id="PR00081">
    <property type="entry name" value="GDHRDH"/>
</dbReference>
<dbReference type="SUPFAM" id="SSF51735">
    <property type="entry name" value="NAD(P)-binding Rossmann-fold domains"/>
    <property type="match status" value="1"/>
</dbReference>
<evidence type="ECO:0000313" key="5">
    <source>
        <dbReference type="Proteomes" id="UP000035034"/>
    </source>
</evidence>
<protein>
    <submittedName>
        <fullName evidence="4">Putative oxidoreductase</fullName>
    </submittedName>
</protein>
<dbReference type="CDD" id="cd05233">
    <property type="entry name" value="SDR_c"/>
    <property type="match status" value="1"/>
</dbReference>
<dbReference type="Gene3D" id="3.40.50.720">
    <property type="entry name" value="NAD(P)-binding Rossmann-like Domain"/>
    <property type="match status" value="1"/>
</dbReference>
<reference evidence="4 5" key="1">
    <citation type="submission" date="2011-12" db="EMBL/GenBank/DDBJ databases">
        <title>Whole genome shotgun sequence of Gordonia effusa NBRC 100432.</title>
        <authorList>
            <person name="Yoshida I."/>
            <person name="Takarada H."/>
            <person name="Hosoyama A."/>
            <person name="Tsuchikane K."/>
            <person name="Katsumata H."/>
            <person name="Yamazaki S."/>
            <person name="Fujita N."/>
        </authorList>
    </citation>
    <scope>NUCLEOTIDE SEQUENCE [LARGE SCALE GENOMIC DNA]</scope>
    <source>
        <strain evidence="4 5">NBRC 100432</strain>
    </source>
</reference>
<dbReference type="eggNOG" id="COG0300">
    <property type="taxonomic scope" value="Bacteria"/>
</dbReference>
<organism evidence="4 5">
    <name type="scientific">Gordonia effusa NBRC 100432</name>
    <dbReference type="NCBI Taxonomy" id="1077974"/>
    <lineage>
        <taxon>Bacteria</taxon>
        <taxon>Bacillati</taxon>
        <taxon>Actinomycetota</taxon>
        <taxon>Actinomycetes</taxon>
        <taxon>Mycobacteriales</taxon>
        <taxon>Gordoniaceae</taxon>
        <taxon>Gordonia</taxon>
    </lineage>
</organism>
<dbReference type="RefSeq" id="WP_007319720.1">
    <property type="nucleotide sequence ID" value="NZ_BAEH01000115.1"/>
</dbReference>
<dbReference type="PANTHER" id="PTHR44196:SF1">
    <property type="entry name" value="DEHYDROGENASE_REDUCTASE SDR FAMILY MEMBER 7B"/>
    <property type="match status" value="1"/>
</dbReference>
<dbReference type="Pfam" id="PF00106">
    <property type="entry name" value="adh_short"/>
    <property type="match status" value="1"/>
</dbReference>
<dbReference type="OrthoDB" id="4481821at2"/>
<evidence type="ECO:0000256" key="2">
    <source>
        <dbReference type="ARBA" id="ARBA00023002"/>
    </source>
</evidence>
<name>H0R5N4_9ACTN</name>
<dbReference type="Proteomes" id="UP000035034">
    <property type="component" value="Unassembled WGS sequence"/>
</dbReference>
<comment type="similarity">
    <text evidence="1 3">Belongs to the short-chain dehydrogenases/reductases (SDR) family.</text>
</comment>
<dbReference type="STRING" id="1077974.GOEFS_115_00250"/>
<dbReference type="GO" id="GO:0016020">
    <property type="term" value="C:membrane"/>
    <property type="evidence" value="ECO:0007669"/>
    <property type="project" value="TreeGrafter"/>
</dbReference>
<dbReference type="PRINTS" id="PR00080">
    <property type="entry name" value="SDRFAMILY"/>
</dbReference>
<keyword evidence="2" id="KW-0560">Oxidoreductase</keyword>
<evidence type="ECO:0000256" key="1">
    <source>
        <dbReference type="ARBA" id="ARBA00006484"/>
    </source>
</evidence>
<dbReference type="GO" id="GO:0016491">
    <property type="term" value="F:oxidoreductase activity"/>
    <property type="evidence" value="ECO:0007669"/>
    <property type="project" value="UniProtKB-KW"/>
</dbReference>
<evidence type="ECO:0000256" key="3">
    <source>
        <dbReference type="RuleBase" id="RU000363"/>
    </source>
</evidence>
<keyword evidence="5" id="KW-1185">Reference proteome</keyword>
<dbReference type="PANTHER" id="PTHR44196">
    <property type="entry name" value="DEHYDROGENASE/REDUCTASE SDR FAMILY MEMBER 7B"/>
    <property type="match status" value="1"/>
</dbReference>